<evidence type="ECO:0000313" key="3">
    <source>
        <dbReference type="EMBL" id="CAL5992646.1"/>
    </source>
</evidence>
<feature type="repeat" description="WD" evidence="1">
    <location>
        <begin position="91"/>
        <end position="124"/>
    </location>
</feature>
<dbReference type="SUPFAM" id="SSF69322">
    <property type="entry name" value="Tricorn protease domain 2"/>
    <property type="match status" value="1"/>
</dbReference>
<dbReference type="Gene3D" id="2.130.10.10">
    <property type="entry name" value="YVTN repeat-like/Quinoprotein amine dehydrogenase"/>
    <property type="match status" value="1"/>
</dbReference>
<keyword evidence="1" id="KW-0853">WD repeat</keyword>
<keyword evidence="4" id="KW-1185">Reference proteome</keyword>
<evidence type="ECO:0000313" key="4">
    <source>
        <dbReference type="Proteomes" id="UP001642409"/>
    </source>
</evidence>
<accession>A0AA86P0V9</accession>
<dbReference type="SMART" id="SM00320">
    <property type="entry name" value="WD40"/>
    <property type="match status" value="3"/>
</dbReference>
<dbReference type="InterPro" id="IPR001680">
    <property type="entry name" value="WD40_rpt"/>
</dbReference>
<dbReference type="EMBL" id="CAXDID020000029">
    <property type="protein sequence ID" value="CAL5992646.1"/>
    <property type="molecule type" value="Genomic_DNA"/>
</dbReference>
<reference evidence="2" key="1">
    <citation type="submission" date="2023-06" db="EMBL/GenBank/DDBJ databases">
        <authorList>
            <person name="Kurt Z."/>
        </authorList>
    </citation>
    <scope>NUCLEOTIDE SEQUENCE</scope>
</reference>
<name>A0AA86P0V9_9EUKA</name>
<dbReference type="Pfam" id="PF00400">
    <property type="entry name" value="WD40"/>
    <property type="match status" value="2"/>
</dbReference>
<dbReference type="Proteomes" id="UP001642409">
    <property type="component" value="Unassembled WGS sequence"/>
</dbReference>
<organism evidence="2">
    <name type="scientific">Hexamita inflata</name>
    <dbReference type="NCBI Taxonomy" id="28002"/>
    <lineage>
        <taxon>Eukaryota</taxon>
        <taxon>Metamonada</taxon>
        <taxon>Diplomonadida</taxon>
        <taxon>Hexamitidae</taxon>
        <taxon>Hexamitinae</taxon>
        <taxon>Hexamita</taxon>
    </lineage>
</organism>
<dbReference type="AlphaFoldDB" id="A0AA86P0V9"/>
<dbReference type="EMBL" id="CATOUU010000440">
    <property type="protein sequence ID" value="CAI9929566.1"/>
    <property type="molecule type" value="Genomic_DNA"/>
</dbReference>
<proteinExistence type="predicted"/>
<evidence type="ECO:0000313" key="2">
    <source>
        <dbReference type="EMBL" id="CAI9929566.1"/>
    </source>
</evidence>
<reference evidence="3 4" key="2">
    <citation type="submission" date="2024-07" db="EMBL/GenBank/DDBJ databases">
        <authorList>
            <person name="Akdeniz Z."/>
        </authorList>
    </citation>
    <scope>NUCLEOTIDE SEQUENCE [LARGE SCALE GENOMIC DNA]</scope>
</reference>
<dbReference type="PROSITE" id="PS50294">
    <property type="entry name" value="WD_REPEATS_REGION"/>
    <property type="match status" value="1"/>
</dbReference>
<dbReference type="PROSITE" id="PS50082">
    <property type="entry name" value="WD_REPEATS_2"/>
    <property type="match status" value="1"/>
</dbReference>
<evidence type="ECO:0000256" key="1">
    <source>
        <dbReference type="PROSITE-ProRule" id="PRU00221"/>
    </source>
</evidence>
<dbReference type="InterPro" id="IPR015943">
    <property type="entry name" value="WD40/YVTN_repeat-like_dom_sf"/>
</dbReference>
<sequence length="393" mass="45041">MQYKIPNPNCQQTFGKFTYFGCATGDIIKLDWETGASLTGSAHKDGCPIQCMAFDSKFVYTGGWDRRIFRYNRDTLVLDTECMFFESNDNPEAHTDFVKSLCVSEDEKYLFSGSADGMVYRWELPQAGTTVYLKPTITKLTNRFINSIVNLNATHIACGGSSRTIYVLDHNLKLVKEQLIQDCANISKIIIKGYIFVLSKDLFILNQNLKTEMMFLMRNDPIDLYFPPNRPELFYAACEDNLKIVKYDQAAPLDHYTKMAVTGRNMTAEQVRALIKTGPPEQYEIVPSGVGKAFCGLECVKQKIAWQGIEKDCFMLVYGAHDEVARRIFLLKEDRELFVEKAKENKEGSSSIDLDDDDEDIEIDQKKMEEIKYKRLKAMLDGSETWHKDKFDE</sequence>
<gene>
    <name evidence="3" type="ORF">HINF_LOCUS12680</name>
    <name evidence="2" type="ORF">HINF_LOCUS17211</name>
</gene>
<protein>
    <submittedName>
        <fullName evidence="2">WD40 repeat protein</fullName>
    </submittedName>
    <submittedName>
        <fullName evidence="3">WD40_repeat protein</fullName>
    </submittedName>
</protein>
<comment type="caution">
    <text evidence="2">The sequence shown here is derived from an EMBL/GenBank/DDBJ whole genome shotgun (WGS) entry which is preliminary data.</text>
</comment>